<keyword evidence="10" id="KW-1185">Reference proteome</keyword>
<dbReference type="Proteomes" id="UP000770661">
    <property type="component" value="Unassembled WGS sequence"/>
</dbReference>
<evidence type="ECO:0000256" key="6">
    <source>
        <dbReference type="ARBA" id="ARBA00022989"/>
    </source>
</evidence>
<evidence type="ECO:0000313" key="9">
    <source>
        <dbReference type="EMBL" id="KAG0723417.1"/>
    </source>
</evidence>
<gene>
    <name evidence="9" type="ORF">GWK47_005537</name>
</gene>
<keyword evidence="4 8" id="KW-0808">Transferase</keyword>
<comment type="subcellular location">
    <subcellularLocation>
        <location evidence="1">Membrane</location>
        <topology evidence="1">Single-pass membrane protein</topology>
    </subcellularLocation>
</comment>
<dbReference type="AlphaFoldDB" id="A0A8J4YA02"/>
<comment type="similarity">
    <text evidence="2 8">Belongs to the glycosyltransferase 92 family.</text>
</comment>
<dbReference type="GO" id="GO:0005737">
    <property type="term" value="C:cytoplasm"/>
    <property type="evidence" value="ECO:0007669"/>
    <property type="project" value="TreeGrafter"/>
</dbReference>
<dbReference type="InterPro" id="IPR008166">
    <property type="entry name" value="Glyco_transf_92"/>
</dbReference>
<evidence type="ECO:0000256" key="1">
    <source>
        <dbReference type="ARBA" id="ARBA00004167"/>
    </source>
</evidence>
<keyword evidence="7" id="KW-0472">Membrane</keyword>
<keyword evidence="5" id="KW-0812">Transmembrane</keyword>
<dbReference type="PANTHER" id="PTHR21461">
    <property type="entry name" value="GLYCOSYLTRANSFERASE FAMILY 92 PROTEIN"/>
    <property type="match status" value="1"/>
</dbReference>
<keyword evidence="3 8" id="KW-0328">Glycosyltransferase</keyword>
<dbReference type="PANTHER" id="PTHR21461:SF69">
    <property type="entry name" value="GLYCOSYLTRANSFERASE FAMILY 92 PROTEIN"/>
    <property type="match status" value="1"/>
</dbReference>
<dbReference type="EMBL" id="JACEEZ010008314">
    <property type="protein sequence ID" value="KAG0723417.1"/>
    <property type="molecule type" value="Genomic_DNA"/>
</dbReference>
<evidence type="ECO:0000256" key="2">
    <source>
        <dbReference type="ARBA" id="ARBA00007647"/>
    </source>
</evidence>
<comment type="caution">
    <text evidence="9">The sequence shown here is derived from an EMBL/GenBank/DDBJ whole genome shotgun (WGS) entry which is preliminary data.</text>
</comment>
<evidence type="ECO:0000256" key="3">
    <source>
        <dbReference type="ARBA" id="ARBA00022676"/>
    </source>
</evidence>
<proteinExistence type="inferred from homology"/>
<dbReference type="GO" id="GO:0016757">
    <property type="term" value="F:glycosyltransferase activity"/>
    <property type="evidence" value="ECO:0007669"/>
    <property type="project" value="UniProtKB-UniRule"/>
</dbReference>
<sequence>MPLELLTGAKNKQCSLLPTLFSIHWSNRLWQRATLDSNNSFLLYSAIFDPQTDHLDWQRKSSDRQMPYLLRCPLPPGTKDVPLAVSLTSKPCGQATNLLKVFGARRREVSAYRNRKLPDNPSKMVRGWAAAVCGPALFYYHEDFSTRLVEWLELMRAQGFSQVFLHVVDVHPNIIKVLRHYTQEGFVEVTDYTYPSPYLNDPDLRRLWVMVERSKMFAQENVYFNDCILRHMHRYRFIAHFDPDEVPILPKHDNFTHLMDDLMASQKGKTPPGYKFELTYFYDNLDLHEEAADVPHYLWALRHTLRESPYSTDPNPGRYKSLFDMNTVRGIDSHTTRLCLSGPCDSSRPKSVSNDTVFIGHYKKMCDKKCMNTTLHDLTLLKYKKQVGSRVVKVLSTLQLL</sequence>
<evidence type="ECO:0000256" key="5">
    <source>
        <dbReference type="ARBA" id="ARBA00022692"/>
    </source>
</evidence>
<evidence type="ECO:0000256" key="4">
    <source>
        <dbReference type="ARBA" id="ARBA00022679"/>
    </source>
</evidence>
<keyword evidence="6" id="KW-1133">Transmembrane helix</keyword>
<dbReference type="Pfam" id="PF01697">
    <property type="entry name" value="Glyco_transf_92"/>
    <property type="match status" value="1"/>
</dbReference>
<name>A0A8J4YA02_CHIOP</name>
<organism evidence="9 10">
    <name type="scientific">Chionoecetes opilio</name>
    <name type="common">Atlantic snow crab</name>
    <name type="synonym">Cancer opilio</name>
    <dbReference type="NCBI Taxonomy" id="41210"/>
    <lineage>
        <taxon>Eukaryota</taxon>
        <taxon>Metazoa</taxon>
        <taxon>Ecdysozoa</taxon>
        <taxon>Arthropoda</taxon>
        <taxon>Crustacea</taxon>
        <taxon>Multicrustacea</taxon>
        <taxon>Malacostraca</taxon>
        <taxon>Eumalacostraca</taxon>
        <taxon>Eucarida</taxon>
        <taxon>Decapoda</taxon>
        <taxon>Pleocyemata</taxon>
        <taxon>Brachyura</taxon>
        <taxon>Eubrachyura</taxon>
        <taxon>Majoidea</taxon>
        <taxon>Majidae</taxon>
        <taxon>Chionoecetes</taxon>
    </lineage>
</organism>
<evidence type="ECO:0000256" key="7">
    <source>
        <dbReference type="ARBA" id="ARBA00023136"/>
    </source>
</evidence>
<dbReference type="GO" id="GO:0016020">
    <property type="term" value="C:membrane"/>
    <property type="evidence" value="ECO:0007669"/>
    <property type="project" value="UniProtKB-SubCell"/>
</dbReference>
<evidence type="ECO:0000313" key="10">
    <source>
        <dbReference type="Proteomes" id="UP000770661"/>
    </source>
</evidence>
<protein>
    <recommendedName>
        <fullName evidence="8">Glycosyltransferase family 92 protein</fullName>
        <ecNumber evidence="8">2.4.1.-</ecNumber>
    </recommendedName>
</protein>
<dbReference type="EC" id="2.4.1.-" evidence="8"/>
<evidence type="ECO:0000256" key="8">
    <source>
        <dbReference type="RuleBase" id="RU366017"/>
    </source>
</evidence>
<accession>A0A8J4YA02</accession>
<dbReference type="OrthoDB" id="6369239at2759"/>
<reference evidence="9" key="1">
    <citation type="submission" date="2020-07" db="EMBL/GenBank/DDBJ databases">
        <title>The High-quality genome of the commercially important snow crab, Chionoecetes opilio.</title>
        <authorList>
            <person name="Jeong J.-H."/>
            <person name="Ryu S."/>
        </authorList>
    </citation>
    <scope>NUCLEOTIDE SEQUENCE</scope>
    <source>
        <strain evidence="9">MADBK_172401_WGS</strain>
        <tissue evidence="9">Digestive gland</tissue>
    </source>
</reference>